<dbReference type="PANTHER" id="PTHR40072">
    <property type="entry name" value="MOLYBDOPTERIN-GUANINE DINUCLEOTIDE BIOSYNTHESIS ADAPTER PROTEIN-RELATED"/>
    <property type="match status" value="1"/>
</dbReference>
<dbReference type="PANTHER" id="PTHR40072:SF1">
    <property type="entry name" value="MOLYBDOPTERIN-GUANINE DINUCLEOTIDE BIOSYNTHESIS ADAPTER PROTEIN"/>
    <property type="match status" value="1"/>
</dbReference>
<dbReference type="Proteomes" id="UP000733744">
    <property type="component" value="Unassembled WGS sequence"/>
</dbReference>
<name>A0ABY3C4T1_9GAMM</name>
<dbReference type="InterPro" id="IPR052539">
    <property type="entry name" value="MGD_biosynthesis_adapter"/>
</dbReference>
<proteinExistence type="predicted"/>
<dbReference type="SUPFAM" id="SSF52540">
    <property type="entry name" value="P-loop containing nucleoside triphosphate hydrolases"/>
    <property type="match status" value="1"/>
</dbReference>
<dbReference type="InterPro" id="IPR027417">
    <property type="entry name" value="P-loop_NTPase"/>
</dbReference>
<dbReference type="InterPro" id="IPR004435">
    <property type="entry name" value="MobB_dom"/>
</dbReference>
<reference evidence="2 3" key="1">
    <citation type="journal article" date="2019" name="Antonie Van Leeuwenhoek">
        <title>Description of 'Ca. Methylobacter oryzae' KRF1, a novel species from the environmentally important Methylobacter clade 2.</title>
        <authorList>
            <person name="Khatri K."/>
            <person name="Mohite J.A."/>
            <person name="Pandit P.S."/>
            <person name="Bahulikar R."/>
            <person name="Rahalkar M.C."/>
        </authorList>
    </citation>
    <scope>NUCLEOTIDE SEQUENCE [LARGE SCALE GENOMIC DNA]</scope>
    <source>
        <strain evidence="2 3">KRF1</strain>
    </source>
</reference>
<gene>
    <name evidence="2" type="primary">mobB</name>
    <name evidence="2" type="ORF">EKO24_022035</name>
</gene>
<dbReference type="Gene3D" id="3.40.50.300">
    <property type="entry name" value="P-loop containing nucleotide triphosphate hydrolases"/>
    <property type="match status" value="1"/>
</dbReference>
<sequence length="175" mass="19883">MKNAQIPVLGFVAASGTGKTTLLAELIPILKQNGLRIGLIKHSHHDFEIDQPGKDSYRLRKAGASPVMLVSRYRRAMITEFSPENEPRLDDQLKQFDQSELDLILVEGFKTEQFPKIELHRSSLEKPLLYPNDPDIIAIAADAELNTPDYLVQLELNRPQMIADFIRNHLMKSHD</sequence>
<accession>A0ABY3C4T1</accession>
<dbReference type="RefSeq" id="WP_127026676.1">
    <property type="nucleotide sequence ID" value="NZ_RYFG02000121.1"/>
</dbReference>
<dbReference type="NCBIfam" id="TIGR00176">
    <property type="entry name" value="mobB"/>
    <property type="match status" value="1"/>
</dbReference>
<feature type="domain" description="Molybdopterin-guanine dinucleotide biosynthesis protein B (MobB)" evidence="1">
    <location>
        <begin position="8"/>
        <end position="142"/>
    </location>
</feature>
<organism evidence="2 3">
    <name type="scientific">Candidatus Methylobacter oryzae</name>
    <dbReference type="NCBI Taxonomy" id="2497749"/>
    <lineage>
        <taxon>Bacteria</taxon>
        <taxon>Pseudomonadati</taxon>
        <taxon>Pseudomonadota</taxon>
        <taxon>Gammaproteobacteria</taxon>
        <taxon>Methylococcales</taxon>
        <taxon>Methylococcaceae</taxon>
        <taxon>Methylobacter</taxon>
    </lineage>
</organism>
<evidence type="ECO:0000259" key="1">
    <source>
        <dbReference type="Pfam" id="PF03205"/>
    </source>
</evidence>
<dbReference type="Pfam" id="PF03205">
    <property type="entry name" value="MobB"/>
    <property type="match status" value="1"/>
</dbReference>
<dbReference type="EMBL" id="RYFG02000121">
    <property type="protein sequence ID" value="TRW89730.1"/>
    <property type="molecule type" value="Genomic_DNA"/>
</dbReference>
<evidence type="ECO:0000313" key="3">
    <source>
        <dbReference type="Proteomes" id="UP000733744"/>
    </source>
</evidence>
<evidence type="ECO:0000313" key="2">
    <source>
        <dbReference type="EMBL" id="TRW89730.1"/>
    </source>
</evidence>
<dbReference type="CDD" id="cd03116">
    <property type="entry name" value="MobB"/>
    <property type="match status" value="1"/>
</dbReference>
<keyword evidence="3" id="KW-1185">Reference proteome</keyword>
<comment type="caution">
    <text evidence="2">The sequence shown here is derived from an EMBL/GenBank/DDBJ whole genome shotgun (WGS) entry which is preliminary data.</text>
</comment>
<protein>
    <submittedName>
        <fullName evidence="2">Molybdopterin-guanine dinucleotide biosynthesis protein B</fullName>
    </submittedName>
</protein>